<evidence type="ECO:0000313" key="2">
    <source>
        <dbReference type="EMBL" id="KAF0750633.1"/>
    </source>
</evidence>
<feature type="region of interest" description="Disordered" evidence="1">
    <location>
        <begin position="26"/>
        <end position="53"/>
    </location>
</feature>
<evidence type="ECO:0000256" key="1">
    <source>
        <dbReference type="SAM" id="MobiDB-lite"/>
    </source>
</evidence>
<keyword evidence="3" id="KW-1185">Reference proteome</keyword>
<comment type="caution">
    <text evidence="2">The sequence shown here is derived from an EMBL/GenBank/DDBJ whole genome shotgun (WGS) entry which is preliminary data.</text>
</comment>
<reference evidence="2 3" key="1">
    <citation type="submission" date="2019-08" db="EMBL/GenBank/DDBJ databases">
        <title>Whole genome of Aphis craccivora.</title>
        <authorList>
            <person name="Voronova N.V."/>
            <person name="Shulinski R.S."/>
            <person name="Bandarenka Y.V."/>
            <person name="Zhorov D.G."/>
            <person name="Warner D."/>
        </authorList>
    </citation>
    <scope>NUCLEOTIDE SEQUENCE [LARGE SCALE GENOMIC DNA]</scope>
    <source>
        <strain evidence="2">180601</strain>
        <tissue evidence="2">Whole Body</tissue>
    </source>
</reference>
<feature type="compositionally biased region" description="Basic and acidic residues" evidence="1">
    <location>
        <begin position="26"/>
        <end position="36"/>
    </location>
</feature>
<dbReference type="AlphaFoldDB" id="A0A6G0Y7C8"/>
<dbReference type="Proteomes" id="UP000478052">
    <property type="component" value="Unassembled WGS sequence"/>
</dbReference>
<sequence length="155" mass="17329">MPNIQIMISQSSSNPVITTRGLVEIDTKNDDSDGPLKKIQTPTPNIVGKTSGAVDNKEPAAWLVFTKPNRPNTHKVTINKNTNGQTTKSIIFPDDTETVCGIEVKIPVTSAVQAEPQYLKTVARYVMYGCLFTRDMTLTPNFVVRRPDYLRRRHL</sequence>
<dbReference type="OrthoDB" id="10346793at2759"/>
<evidence type="ECO:0000313" key="3">
    <source>
        <dbReference type="Proteomes" id="UP000478052"/>
    </source>
</evidence>
<gene>
    <name evidence="2" type="ORF">FWK35_00036089</name>
</gene>
<dbReference type="EMBL" id="VUJU01005658">
    <property type="protein sequence ID" value="KAF0750633.1"/>
    <property type="molecule type" value="Genomic_DNA"/>
</dbReference>
<organism evidence="2 3">
    <name type="scientific">Aphis craccivora</name>
    <name type="common">Cowpea aphid</name>
    <dbReference type="NCBI Taxonomy" id="307492"/>
    <lineage>
        <taxon>Eukaryota</taxon>
        <taxon>Metazoa</taxon>
        <taxon>Ecdysozoa</taxon>
        <taxon>Arthropoda</taxon>
        <taxon>Hexapoda</taxon>
        <taxon>Insecta</taxon>
        <taxon>Pterygota</taxon>
        <taxon>Neoptera</taxon>
        <taxon>Paraneoptera</taxon>
        <taxon>Hemiptera</taxon>
        <taxon>Sternorrhyncha</taxon>
        <taxon>Aphidomorpha</taxon>
        <taxon>Aphidoidea</taxon>
        <taxon>Aphididae</taxon>
        <taxon>Aphidini</taxon>
        <taxon>Aphis</taxon>
        <taxon>Aphis</taxon>
    </lineage>
</organism>
<proteinExistence type="predicted"/>
<name>A0A6G0Y7C8_APHCR</name>
<accession>A0A6G0Y7C8</accession>
<protein>
    <submittedName>
        <fullName evidence="2">Uncharacterized protein</fullName>
    </submittedName>
</protein>